<keyword evidence="7 9" id="KW-0784">Thiamine biosynthesis</keyword>
<dbReference type="Pfam" id="PF03070">
    <property type="entry name" value="TENA_THI-4"/>
    <property type="match status" value="1"/>
</dbReference>
<dbReference type="Proteomes" id="UP000248066">
    <property type="component" value="Unassembled WGS sequence"/>
</dbReference>
<dbReference type="Gene3D" id="1.20.910.10">
    <property type="entry name" value="Heme oxygenase-like"/>
    <property type="match status" value="1"/>
</dbReference>
<name>A0A2W0HYT1_9BACI</name>
<dbReference type="SUPFAM" id="SSF48613">
    <property type="entry name" value="Heme oxygenase-like"/>
    <property type="match status" value="1"/>
</dbReference>
<dbReference type="EMBL" id="PDOF01000001">
    <property type="protein sequence ID" value="PYZ98948.1"/>
    <property type="molecule type" value="Genomic_DNA"/>
</dbReference>
<evidence type="ECO:0000256" key="3">
    <source>
        <dbReference type="ARBA" id="ARBA00010264"/>
    </source>
</evidence>
<gene>
    <name evidence="11" type="primary">tenA</name>
    <name evidence="11" type="ORF">CR205_10365</name>
</gene>
<evidence type="ECO:0000313" key="12">
    <source>
        <dbReference type="Proteomes" id="UP000248066"/>
    </source>
</evidence>
<comment type="similarity">
    <text evidence="3 9">Belongs to the TenA family.</text>
</comment>
<feature type="domain" description="Thiaminase-2/PQQC" evidence="10">
    <location>
        <begin position="10"/>
        <end position="215"/>
    </location>
</feature>
<dbReference type="PANTHER" id="PTHR43198">
    <property type="entry name" value="BIFUNCTIONAL TH2 PROTEIN"/>
    <property type="match status" value="1"/>
</dbReference>
<evidence type="ECO:0000256" key="7">
    <source>
        <dbReference type="ARBA" id="ARBA00022977"/>
    </source>
</evidence>
<evidence type="ECO:0000313" key="11">
    <source>
        <dbReference type="EMBL" id="PYZ98948.1"/>
    </source>
</evidence>
<dbReference type="AlphaFoldDB" id="A0A2W0HYT1"/>
<evidence type="ECO:0000256" key="2">
    <source>
        <dbReference type="ARBA" id="ARBA00004948"/>
    </source>
</evidence>
<comment type="function">
    <text evidence="9">Catalyzes an amino-pyrimidine hydrolysis reaction at the C5' of the pyrimidine moiety of thiamine compounds, a reaction that is part of a thiamine salvage pathway.</text>
</comment>
<evidence type="ECO:0000259" key="10">
    <source>
        <dbReference type="Pfam" id="PF03070"/>
    </source>
</evidence>
<dbReference type="NCBIfam" id="TIGR04306">
    <property type="entry name" value="salvage_TenA"/>
    <property type="match status" value="1"/>
</dbReference>
<dbReference type="GO" id="GO:0009228">
    <property type="term" value="P:thiamine biosynthetic process"/>
    <property type="evidence" value="ECO:0007669"/>
    <property type="project" value="UniProtKB-KW"/>
</dbReference>
<comment type="catalytic activity">
    <reaction evidence="1 9">
        <text>4-amino-5-aminomethyl-2-methylpyrimidine + H2O = 4-amino-5-hydroxymethyl-2-methylpyrimidine + NH4(+)</text>
        <dbReference type="Rhea" id="RHEA:31799"/>
        <dbReference type="ChEBI" id="CHEBI:15377"/>
        <dbReference type="ChEBI" id="CHEBI:16892"/>
        <dbReference type="ChEBI" id="CHEBI:28938"/>
        <dbReference type="ChEBI" id="CHEBI:63416"/>
        <dbReference type="EC" id="3.5.99.2"/>
    </reaction>
</comment>
<dbReference type="EC" id="3.5.99.2" evidence="5 9"/>
<evidence type="ECO:0000256" key="5">
    <source>
        <dbReference type="ARBA" id="ARBA00012684"/>
    </source>
</evidence>
<accession>A0A2W0HYT1</accession>
<dbReference type="InterPro" id="IPR016084">
    <property type="entry name" value="Haem_Oase-like_multi-hlx"/>
</dbReference>
<dbReference type="GO" id="GO:0005829">
    <property type="term" value="C:cytosol"/>
    <property type="evidence" value="ECO:0007669"/>
    <property type="project" value="TreeGrafter"/>
</dbReference>
<dbReference type="OrthoDB" id="34166at2"/>
<protein>
    <recommendedName>
        <fullName evidence="6 9">Aminopyrimidine aminohydrolase</fullName>
        <ecNumber evidence="5 9">3.5.99.2</ecNumber>
    </recommendedName>
</protein>
<dbReference type="RefSeq" id="WP_110519263.1">
    <property type="nucleotide sequence ID" value="NZ_PDOF01000001.1"/>
</dbReference>
<dbReference type="CDD" id="cd19360">
    <property type="entry name" value="TenA_C_SaTenA-like"/>
    <property type="match status" value="1"/>
</dbReference>
<dbReference type="GO" id="GO:0050334">
    <property type="term" value="F:thiaminase activity"/>
    <property type="evidence" value="ECO:0007669"/>
    <property type="project" value="UniProtKB-EC"/>
</dbReference>
<keyword evidence="9" id="KW-0378">Hydrolase</keyword>
<evidence type="ECO:0000256" key="6">
    <source>
        <dbReference type="ARBA" id="ARBA00013647"/>
    </source>
</evidence>
<organism evidence="11 12">
    <name type="scientific">Alteribacter lacisalsi</name>
    <dbReference type="NCBI Taxonomy" id="2045244"/>
    <lineage>
        <taxon>Bacteria</taxon>
        <taxon>Bacillati</taxon>
        <taxon>Bacillota</taxon>
        <taxon>Bacilli</taxon>
        <taxon>Bacillales</taxon>
        <taxon>Bacillaceae</taxon>
        <taxon>Alteribacter</taxon>
    </lineage>
</organism>
<dbReference type="InterPro" id="IPR004305">
    <property type="entry name" value="Thiaminase-2/PQQC"/>
</dbReference>
<comment type="catalytic activity">
    <reaction evidence="8 9">
        <text>thiamine + H2O = 5-(2-hydroxyethyl)-4-methylthiazole + 4-amino-5-hydroxymethyl-2-methylpyrimidine + H(+)</text>
        <dbReference type="Rhea" id="RHEA:17509"/>
        <dbReference type="ChEBI" id="CHEBI:15377"/>
        <dbReference type="ChEBI" id="CHEBI:15378"/>
        <dbReference type="ChEBI" id="CHEBI:16892"/>
        <dbReference type="ChEBI" id="CHEBI:17957"/>
        <dbReference type="ChEBI" id="CHEBI:18385"/>
        <dbReference type="EC" id="3.5.99.2"/>
    </reaction>
</comment>
<dbReference type="InterPro" id="IPR027574">
    <property type="entry name" value="Thiaminase_II"/>
</dbReference>
<dbReference type="UniPathway" id="UPA00060"/>
<evidence type="ECO:0000256" key="1">
    <source>
        <dbReference type="ARBA" id="ARBA00001881"/>
    </source>
</evidence>
<dbReference type="GO" id="GO:0009229">
    <property type="term" value="P:thiamine diphosphate biosynthetic process"/>
    <property type="evidence" value="ECO:0007669"/>
    <property type="project" value="UniProtKB-UniPathway"/>
</dbReference>
<dbReference type="PANTHER" id="PTHR43198:SF2">
    <property type="entry name" value="SI:CH1073-67J19.1-RELATED"/>
    <property type="match status" value="1"/>
</dbReference>
<reference evidence="11 12" key="1">
    <citation type="submission" date="2017-10" db="EMBL/GenBank/DDBJ databases">
        <title>Bacillus sp. nov., a halophilic bacterium isolated from a Yangshapao Lake.</title>
        <authorList>
            <person name="Wang H."/>
        </authorList>
    </citation>
    <scope>NUCLEOTIDE SEQUENCE [LARGE SCALE GENOMIC DNA]</scope>
    <source>
        <strain evidence="11 12">YSP-3</strain>
    </source>
</reference>
<proteinExistence type="inferred from homology"/>
<comment type="pathway">
    <text evidence="2 9">Cofactor biosynthesis; thiamine diphosphate biosynthesis.</text>
</comment>
<comment type="caution">
    <text evidence="11">The sequence shown here is derived from an EMBL/GenBank/DDBJ whole genome shotgun (WGS) entry which is preliminary data.</text>
</comment>
<evidence type="ECO:0000256" key="8">
    <source>
        <dbReference type="ARBA" id="ARBA00048337"/>
    </source>
</evidence>
<comment type="subunit">
    <text evidence="4">Homotetramer.</text>
</comment>
<evidence type="ECO:0000256" key="9">
    <source>
        <dbReference type="RuleBase" id="RU363093"/>
    </source>
</evidence>
<evidence type="ECO:0000256" key="4">
    <source>
        <dbReference type="ARBA" id="ARBA00011881"/>
    </source>
</evidence>
<dbReference type="InterPro" id="IPR050967">
    <property type="entry name" value="Thiamine_Salvage_TenA"/>
</dbReference>
<sequence length="229" mass="26586">MSFSQELRQEAAHIFEATYKHPFVQEIGKGTLGKEQLIHYVKQDFEYLNAYIHTRGLAISKCTDRKDMAMFSEGIEFILNSEIHPHNNFCKVAGVDYEDLQGYALAPTAQHYTRHMLSVAHQGTLGEIIAVSLPCPWIYMDIGERLIEDFSPNESHPFNEWIRFYGEGTREHMKPYLARLDQLAESAGSAERERMKEHFMLSCQLEYMFFDMAYTLQDWPVEKEASVTK</sequence>
<keyword evidence="12" id="KW-1185">Reference proteome</keyword>